<dbReference type="GO" id="GO:0055085">
    <property type="term" value="P:transmembrane transport"/>
    <property type="evidence" value="ECO:0007669"/>
    <property type="project" value="InterPro"/>
</dbReference>
<gene>
    <name evidence="10" type="primary">ugpE</name>
    <name evidence="10" type="ORF">GCM10011575_41350</name>
</gene>
<dbReference type="AlphaFoldDB" id="A0A917W8H3"/>
<dbReference type="Proteomes" id="UP000613840">
    <property type="component" value="Unassembled WGS sequence"/>
</dbReference>
<dbReference type="Gene3D" id="1.10.3720.10">
    <property type="entry name" value="MetI-like"/>
    <property type="match status" value="1"/>
</dbReference>
<reference evidence="10" key="2">
    <citation type="submission" date="2020-09" db="EMBL/GenBank/DDBJ databases">
        <authorList>
            <person name="Sun Q."/>
            <person name="Zhou Y."/>
        </authorList>
    </citation>
    <scope>NUCLEOTIDE SEQUENCE</scope>
    <source>
        <strain evidence="10">CGMCC 4.7306</strain>
    </source>
</reference>
<dbReference type="GO" id="GO:0005886">
    <property type="term" value="C:plasma membrane"/>
    <property type="evidence" value="ECO:0007669"/>
    <property type="project" value="UniProtKB-SubCell"/>
</dbReference>
<evidence type="ECO:0000256" key="8">
    <source>
        <dbReference type="SAM" id="MobiDB-lite"/>
    </source>
</evidence>
<evidence type="ECO:0000256" key="6">
    <source>
        <dbReference type="ARBA" id="ARBA00023136"/>
    </source>
</evidence>
<dbReference type="CDD" id="cd06261">
    <property type="entry name" value="TM_PBP2"/>
    <property type="match status" value="1"/>
</dbReference>
<evidence type="ECO:0000256" key="5">
    <source>
        <dbReference type="ARBA" id="ARBA00022989"/>
    </source>
</evidence>
<dbReference type="RefSeq" id="WP_229670416.1">
    <property type="nucleotide sequence ID" value="NZ_BMMZ01000013.1"/>
</dbReference>
<keyword evidence="11" id="KW-1185">Reference proteome</keyword>
<evidence type="ECO:0000256" key="7">
    <source>
        <dbReference type="RuleBase" id="RU363032"/>
    </source>
</evidence>
<dbReference type="EMBL" id="BMMZ01000013">
    <property type="protein sequence ID" value="GGL78727.1"/>
    <property type="molecule type" value="Genomic_DNA"/>
</dbReference>
<feature type="transmembrane region" description="Helical" evidence="7">
    <location>
        <begin position="38"/>
        <end position="60"/>
    </location>
</feature>
<feature type="transmembrane region" description="Helical" evidence="7">
    <location>
        <begin position="132"/>
        <end position="153"/>
    </location>
</feature>
<feature type="compositionally biased region" description="Polar residues" evidence="8">
    <location>
        <begin position="1"/>
        <end position="14"/>
    </location>
</feature>
<dbReference type="PROSITE" id="PS50928">
    <property type="entry name" value="ABC_TM1"/>
    <property type="match status" value="1"/>
</dbReference>
<evidence type="ECO:0000256" key="4">
    <source>
        <dbReference type="ARBA" id="ARBA00022692"/>
    </source>
</evidence>
<keyword evidence="2 7" id="KW-0813">Transport</keyword>
<dbReference type="PANTHER" id="PTHR43744:SF8">
    <property type="entry name" value="SN-GLYCEROL-3-PHOSPHATE TRANSPORT SYSTEM PERMEASE PROTEIN UGPE"/>
    <property type="match status" value="1"/>
</dbReference>
<feature type="region of interest" description="Disordered" evidence="8">
    <location>
        <begin position="1"/>
        <end position="24"/>
    </location>
</feature>
<accession>A0A917W8H3</accession>
<evidence type="ECO:0000256" key="3">
    <source>
        <dbReference type="ARBA" id="ARBA00022475"/>
    </source>
</evidence>
<dbReference type="SUPFAM" id="SSF161098">
    <property type="entry name" value="MetI-like"/>
    <property type="match status" value="1"/>
</dbReference>
<comment type="caution">
    <text evidence="10">The sequence shown here is derived from an EMBL/GenBank/DDBJ whole genome shotgun (WGS) entry which is preliminary data.</text>
</comment>
<feature type="transmembrane region" description="Helical" evidence="7">
    <location>
        <begin position="249"/>
        <end position="270"/>
    </location>
</feature>
<name>A0A917W8H3_9ACTN</name>
<keyword evidence="5 7" id="KW-1133">Transmembrane helix</keyword>
<evidence type="ECO:0000256" key="1">
    <source>
        <dbReference type="ARBA" id="ARBA00004651"/>
    </source>
</evidence>
<evidence type="ECO:0000256" key="2">
    <source>
        <dbReference type="ARBA" id="ARBA00022448"/>
    </source>
</evidence>
<organism evidence="10 11">
    <name type="scientific">Microlunatus endophyticus</name>
    <dbReference type="NCBI Taxonomy" id="1716077"/>
    <lineage>
        <taxon>Bacteria</taxon>
        <taxon>Bacillati</taxon>
        <taxon>Actinomycetota</taxon>
        <taxon>Actinomycetes</taxon>
        <taxon>Propionibacteriales</taxon>
        <taxon>Propionibacteriaceae</taxon>
        <taxon>Microlunatus</taxon>
    </lineage>
</organism>
<evidence type="ECO:0000259" key="9">
    <source>
        <dbReference type="PROSITE" id="PS50928"/>
    </source>
</evidence>
<feature type="transmembrane region" description="Helical" evidence="7">
    <location>
        <begin position="165"/>
        <end position="187"/>
    </location>
</feature>
<comment type="subcellular location">
    <subcellularLocation>
        <location evidence="1 7">Cell membrane</location>
        <topology evidence="1 7">Multi-pass membrane protein</topology>
    </subcellularLocation>
</comment>
<feature type="transmembrane region" description="Helical" evidence="7">
    <location>
        <begin position="96"/>
        <end position="120"/>
    </location>
</feature>
<reference evidence="10" key="1">
    <citation type="journal article" date="2014" name="Int. J. Syst. Evol. Microbiol.">
        <title>Complete genome sequence of Corynebacterium casei LMG S-19264T (=DSM 44701T), isolated from a smear-ripened cheese.</title>
        <authorList>
            <consortium name="US DOE Joint Genome Institute (JGI-PGF)"/>
            <person name="Walter F."/>
            <person name="Albersmeier A."/>
            <person name="Kalinowski J."/>
            <person name="Ruckert C."/>
        </authorList>
    </citation>
    <scope>NUCLEOTIDE SEQUENCE</scope>
    <source>
        <strain evidence="10">CGMCC 4.7306</strain>
    </source>
</reference>
<evidence type="ECO:0000313" key="10">
    <source>
        <dbReference type="EMBL" id="GGL78727.1"/>
    </source>
</evidence>
<comment type="similarity">
    <text evidence="7">Belongs to the binding-protein-dependent transport system permease family.</text>
</comment>
<sequence>MTTLATHPTPTFSDSPDPRRRKSPMSVRVPMHVSRLSWYLLCVVLAVSMIFPLVWMLSIAPKSDGDINQLPPDVIPHKFIWSNFVDGPEQINFLHLLGNTVTITVLSTIGAVLSSMLVGYGLARVDFAGRKVWFYLFTCSIFLPAVVGIIPLVRFYIAVHLYDSWWPLILPAFLGNPIFIFLARQYYQTIPYSIDEAATIDGAGHWRIFTRIMFPLTKPLWITMAVLSFQGAWNDYLSPLIYLTTDNKYPLSLGMAEFSGAFAGVAVTPYNFYMATNFWYMLPLLVLFFLAQRYFMSGLGSLGGGTK</sequence>
<feature type="transmembrane region" description="Helical" evidence="7">
    <location>
        <begin position="208"/>
        <end position="229"/>
    </location>
</feature>
<keyword evidence="4 7" id="KW-0812">Transmembrane</keyword>
<dbReference type="InterPro" id="IPR000515">
    <property type="entry name" value="MetI-like"/>
</dbReference>
<feature type="domain" description="ABC transmembrane type-1" evidence="9">
    <location>
        <begin position="97"/>
        <end position="291"/>
    </location>
</feature>
<proteinExistence type="inferred from homology"/>
<dbReference type="InterPro" id="IPR035906">
    <property type="entry name" value="MetI-like_sf"/>
</dbReference>
<protein>
    <submittedName>
        <fullName evidence="10">Sn-glycerol-3-phosphate transport system permease protein UgpE</fullName>
    </submittedName>
</protein>
<feature type="transmembrane region" description="Helical" evidence="7">
    <location>
        <begin position="277"/>
        <end position="295"/>
    </location>
</feature>
<dbReference type="Pfam" id="PF00528">
    <property type="entry name" value="BPD_transp_1"/>
    <property type="match status" value="1"/>
</dbReference>
<dbReference type="PANTHER" id="PTHR43744">
    <property type="entry name" value="ABC TRANSPORTER PERMEASE PROTEIN MG189-RELATED-RELATED"/>
    <property type="match status" value="1"/>
</dbReference>
<keyword evidence="3" id="KW-1003">Cell membrane</keyword>
<keyword evidence="6 7" id="KW-0472">Membrane</keyword>
<evidence type="ECO:0000313" key="11">
    <source>
        <dbReference type="Proteomes" id="UP000613840"/>
    </source>
</evidence>